<accession>A0A2S8GLY9</accession>
<gene>
    <name evidence="1" type="ORF">C5Y93_13435</name>
</gene>
<dbReference type="Proteomes" id="UP000237819">
    <property type="component" value="Unassembled WGS sequence"/>
</dbReference>
<organism evidence="1 2">
    <name type="scientific">Blastopirellula marina</name>
    <dbReference type="NCBI Taxonomy" id="124"/>
    <lineage>
        <taxon>Bacteria</taxon>
        <taxon>Pseudomonadati</taxon>
        <taxon>Planctomycetota</taxon>
        <taxon>Planctomycetia</taxon>
        <taxon>Pirellulales</taxon>
        <taxon>Pirellulaceae</taxon>
        <taxon>Blastopirellula</taxon>
    </lineage>
</organism>
<evidence type="ECO:0000313" key="1">
    <source>
        <dbReference type="EMBL" id="PQO45448.1"/>
    </source>
</evidence>
<dbReference type="EMBL" id="PUHZ01000014">
    <property type="protein sequence ID" value="PQO45448.1"/>
    <property type="molecule type" value="Genomic_DNA"/>
</dbReference>
<proteinExistence type="predicted"/>
<name>A0A2S8GLY9_9BACT</name>
<reference evidence="1 2" key="1">
    <citation type="submission" date="2018-02" db="EMBL/GenBank/DDBJ databases">
        <title>Comparative genomes isolates from brazilian mangrove.</title>
        <authorList>
            <person name="Araujo J.E."/>
            <person name="Taketani R.G."/>
            <person name="Silva M.C.P."/>
            <person name="Loureco M.V."/>
            <person name="Andreote F.D."/>
        </authorList>
    </citation>
    <scope>NUCLEOTIDE SEQUENCE [LARGE SCALE GENOMIC DNA]</scope>
    <source>
        <strain evidence="1 2">Nap-Phe MGV</strain>
    </source>
</reference>
<dbReference type="AlphaFoldDB" id="A0A2S8GLY9"/>
<dbReference type="RefSeq" id="WP_105335939.1">
    <property type="nucleotide sequence ID" value="NZ_PUHZ01000014.1"/>
</dbReference>
<comment type="caution">
    <text evidence="1">The sequence shown here is derived from an EMBL/GenBank/DDBJ whole genome shotgun (WGS) entry which is preliminary data.</text>
</comment>
<sequence>MKERIHVEEFENAFVMPYVSHAWASRTGRSHWVELEFLQDCIAGPLQAIAKTGGCPFVYDRIDWYYSEVTEPASLKLQLLQWHSQLINGVRQFKPNSLNEQIDLQFMMECCETIGMLIDRGCSIEQLRFEQSQPH</sequence>
<dbReference type="OrthoDB" id="9554373at2"/>
<evidence type="ECO:0000313" key="2">
    <source>
        <dbReference type="Proteomes" id="UP000237819"/>
    </source>
</evidence>
<protein>
    <submittedName>
        <fullName evidence="1">Uncharacterized protein</fullName>
    </submittedName>
</protein>